<reference evidence="2" key="1">
    <citation type="journal article" date="2012" name="Nat. Biotechnol.">
        <title>Reference genome sequence of the model plant Setaria.</title>
        <authorList>
            <person name="Bennetzen J.L."/>
            <person name="Schmutz J."/>
            <person name="Wang H."/>
            <person name="Percifield R."/>
            <person name="Hawkins J."/>
            <person name="Pontaroli A.C."/>
            <person name="Estep M."/>
            <person name="Feng L."/>
            <person name="Vaughn J.N."/>
            <person name="Grimwood J."/>
            <person name="Jenkins J."/>
            <person name="Barry K."/>
            <person name="Lindquist E."/>
            <person name="Hellsten U."/>
            <person name="Deshpande S."/>
            <person name="Wang X."/>
            <person name="Wu X."/>
            <person name="Mitros T."/>
            <person name="Triplett J."/>
            <person name="Yang X."/>
            <person name="Ye C.Y."/>
            <person name="Mauro-Herrera M."/>
            <person name="Wang L."/>
            <person name="Li P."/>
            <person name="Sharma M."/>
            <person name="Sharma R."/>
            <person name="Ronald P.C."/>
            <person name="Panaud O."/>
            <person name="Kellogg E.A."/>
            <person name="Brutnell T.P."/>
            <person name="Doust A.N."/>
            <person name="Tuskan G.A."/>
            <person name="Rokhsar D."/>
            <person name="Devos K.M."/>
        </authorList>
    </citation>
    <scope>NUCLEOTIDE SEQUENCE [LARGE SCALE GENOMIC DNA]</scope>
    <source>
        <strain evidence="2">cv. Yugu1</strain>
    </source>
</reference>
<dbReference type="EnsemblPlants" id="KQL17103">
    <property type="protein sequence ID" value="KQL17103"/>
    <property type="gene ID" value="SETIT_025790mg"/>
</dbReference>
<name>K3ZGT8_SETIT</name>
<dbReference type="HOGENOM" id="CLU_2324709_0_0_1"/>
<proteinExistence type="predicted"/>
<organism evidence="1 2">
    <name type="scientific">Setaria italica</name>
    <name type="common">Foxtail millet</name>
    <name type="synonym">Panicum italicum</name>
    <dbReference type="NCBI Taxonomy" id="4555"/>
    <lineage>
        <taxon>Eukaryota</taxon>
        <taxon>Viridiplantae</taxon>
        <taxon>Streptophyta</taxon>
        <taxon>Embryophyta</taxon>
        <taxon>Tracheophyta</taxon>
        <taxon>Spermatophyta</taxon>
        <taxon>Magnoliopsida</taxon>
        <taxon>Liliopsida</taxon>
        <taxon>Poales</taxon>
        <taxon>Poaceae</taxon>
        <taxon>PACMAD clade</taxon>
        <taxon>Panicoideae</taxon>
        <taxon>Panicodae</taxon>
        <taxon>Paniceae</taxon>
        <taxon>Cenchrinae</taxon>
        <taxon>Setaria</taxon>
    </lineage>
</organism>
<evidence type="ECO:0000313" key="1">
    <source>
        <dbReference type="EnsemblPlants" id="KQL17103"/>
    </source>
</evidence>
<accession>K3ZGT8</accession>
<evidence type="ECO:0000313" key="2">
    <source>
        <dbReference type="Proteomes" id="UP000004995"/>
    </source>
</evidence>
<dbReference type="EMBL" id="AGNK02002111">
    <property type="status" value="NOT_ANNOTATED_CDS"/>
    <property type="molecule type" value="Genomic_DNA"/>
</dbReference>
<protein>
    <submittedName>
        <fullName evidence="1">Uncharacterized protein</fullName>
    </submittedName>
</protein>
<dbReference type="Gramene" id="KQL17103">
    <property type="protein sequence ID" value="KQL17103"/>
    <property type="gene ID" value="SETIT_025790mg"/>
</dbReference>
<keyword evidence="2" id="KW-1185">Reference proteome</keyword>
<dbReference type="InParanoid" id="K3ZGT8"/>
<dbReference type="AlphaFoldDB" id="K3ZGT8"/>
<dbReference type="Proteomes" id="UP000004995">
    <property type="component" value="Unassembled WGS sequence"/>
</dbReference>
<sequence length="99" mass="11037">MNDLGPWWCVDGGVECWPCNRVAPKGCRPAGFATCLFFSPSHPSTYAKCLGFIQTHRRLFLNFFPLQKKSAWTTCNVFLPCHSDASLLSLVVVDGWVAI</sequence>
<reference evidence="1" key="2">
    <citation type="submission" date="2018-08" db="UniProtKB">
        <authorList>
            <consortium name="EnsemblPlants"/>
        </authorList>
    </citation>
    <scope>IDENTIFICATION</scope>
    <source>
        <strain evidence="1">Yugu1</strain>
    </source>
</reference>